<sequence>MPYYRRAGVAGGTYFFTAVTHGRQAILTNDDVRVALRDAIDLVRKRQPFRIDGWVLLPDHMHTIWTLPEGDANFSERWRRIKRHVAVTCPAHSRPELLTQRRIAKGQSSLWQNRFWEHLIRDEADLRSHLDYLHGNPLKHGLVQRVADWPWSSFHRYVRLGLYSEDWGGSVNVDLQVGE</sequence>
<reference evidence="2 3" key="1">
    <citation type="submission" date="2017-01" db="EMBL/GenBank/DDBJ databases">
        <authorList>
            <person name="Mah S.A."/>
            <person name="Swanson W.J."/>
            <person name="Moy G.W."/>
            <person name="Vacquier V.D."/>
        </authorList>
    </citation>
    <scope>NUCLEOTIDE SEQUENCE [LARGE SCALE GENOMIC DNA]</scope>
    <source>
        <strain evidence="2 3">RU36E</strain>
    </source>
</reference>
<dbReference type="SUPFAM" id="SSF143422">
    <property type="entry name" value="Transposase IS200-like"/>
    <property type="match status" value="1"/>
</dbReference>
<dbReference type="Proteomes" id="UP000185841">
    <property type="component" value="Unassembled WGS sequence"/>
</dbReference>
<dbReference type="Gene3D" id="3.30.70.1290">
    <property type="entry name" value="Transposase IS200-like"/>
    <property type="match status" value="1"/>
</dbReference>
<evidence type="ECO:0000313" key="2">
    <source>
        <dbReference type="EMBL" id="SIQ62761.1"/>
    </source>
</evidence>
<dbReference type="InterPro" id="IPR036515">
    <property type="entry name" value="Transposase_17_sf"/>
</dbReference>
<dbReference type="GO" id="GO:0006313">
    <property type="term" value="P:DNA transposition"/>
    <property type="evidence" value="ECO:0007669"/>
    <property type="project" value="InterPro"/>
</dbReference>
<dbReference type="PANTHER" id="PTHR36966:SF1">
    <property type="entry name" value="REP-ASSOCIATED TYROSINE TRANSPOSASE"/>
    <property type="match status" value="1"/>
</dbReference>
<accession>A0A1N6UB86</accession>
<feature type="domain" description="Transposase IS200-like" evidence="1">
    <location>
        <begin position="9"/>
        <end position="136"/>
    </location>
</feature>
<gene>
    <name evidence="2" type="ORF">SAMN05878282_10630</name>
</gene>
<dbReference type="PANTHER" id="PTHR36966">
    <property type="entry name" value="REP-ASSOCIATED TYROSINE TRANSPOSASE"/>
    <property type="match status" value="1"/>
</dbReference>
<dbReference type="SMART" id="SM01321">
    <property type="entry name" value="Y1_Tnp"/>
    <property type="match status" value="1"/>
</dbReference>
<dbReference type="EMBL" id="FTMP01000006">
    <property type="protein sequence ID" value="SIQ62761.1"/>
    <property type="molecule type" value="Genomic_DNA"/>
</dbReference>
<dbReference type="GO" id="GO:0004803">
    <property type="term" value="F:transposase activity"/>
    <property type="evidence" value="ECO:0007669"/>
    <property type="project" value="InterPro"/>
</dbReference>
<dbReference type="GO" id="GO:0043565">
    <property type="term" value="F:sequence-specific DNA binding"/>
    <property type="evidence" value="ECO:0007669"/>
    <property type="project" value="TreeGrafter"/>
</dbReference>
<dbReference type="NCBIfam" id="NF047646">
    <property type="entry name" value="REP_Tyr_transpos"/>
    <property type="match status" value="1"/>
</dbReference>
<dbReference type="RefSeq" id="WP_076427188.1">
    <property type="nucleotide sequence ID" value="NZ_FTMP01000006.1"/>
</dbReference>
<organism evidence="2 3">
    <name type="scientific">Aquipseudomonas alcaligenes</name>
    <name type="common">Pseudomonas alcaligenes</name>
    <dbReference type="NCBI Taxonomy" id="43263"/>
    <lineage>
        <taxon>Bacteria</taxon>
        <taxon>Pseudomonadati</taxon>
        <taxon>Pseudomonadota</taxon>
        <taxon>Gammaproteobacteria</taxon>
        <taxon>Pseudomonadales</taxon>
        <taxon>Pseudomonadaceae</taxon>
        <taxon>Aquipseudomonas</taxon>
    </lineage>
</organism>
<dbReference type="InterPro" id="IPR002686">
    <property type="entry name" value="Transposase_17"/>
</dbReference>
<proteinExistence type="predicted"/>
<protein>
    <submittedName>
        <fullName evidence="2">Putative transposase</fullName>
    </submittedName>
</protein>
<evidence type="ECO:0000259" key="1">
    <source>
        <dbReference type="SMART" id="SM01321"/>
    </source>
</evidence>
<dbReference type="InterPro" id="IPR052715">
    <property type="entry name" value="RAYT_transposase"/>
</dbReference>
<name>A0A1N6UB86_AQUAC</name>
<evidence type="ECO:0000313" key="3">
    <source>
        <dbReference type="Proteomes" id="UP000185841"/>
    </source>
</evidence>
<dbReference type="AlphaFoldDB" id="A0A1N6UB86"/>